<dbReference type="Proteomes" id="UP001165136">
    <property type="component" value="Unassembled WGS sequence"/>
</dbReference>
<dbReference type="InterPro" id="IPR024344">
    <property type="entry name" value="MDMPI_metal-binding"/>
</dbReference>
<dbReference type="AlphaFoldDB" id="A0A9W6VFQ4"/>
<feature type="domain" description="Mycothiol-dependent maleylpyruvate isomerase metal-binding" evidence="1">
    <location>
        <begin position="13"/>
        <end position="135"/>
    </location>
</feature>
<dbReference type="Pfam" id="PF11716">
    <property type="entry name" value="MDMPI_N"/>
    <property type="match status" value="1"/>
</dbReference>
<dbReference type="EMBL" id="BSTI01000007">
    <property type="protein sequence ID" value="GLY67025.1"/>
    <property type="molecule type" value="Genomic_DNA"/>
</dbReference>
<dbReference type="InterPro" id="IPR034660">
    <property type="entry name" value="DinB/YfiT-like"/>
</dbReference>
<gene>
    <name evidence="2" type="ORF">Atai01_36440</name>
</gene>
<evidence type="ECO:0000259" key="1">
    <source>
        <dbReference type="Pfam" id="PF11716"/>
    </source>
</evidence>
<name>A0A9W6VFQ4_9PSEU</name>
<dbReference type="RefSeq" id="WP_285487691.1">
    <property type="nucleotide sequence ID" value="NZ_BSTI01000007.1"/>
</dbReference>
<protein>
    <recommendedName>
        <fullName evidence="1">Mycothiol-dependent maleylpyruvate isomerase metal-binding domain-containing protein</fullName>
    </recommendedName>
</protein>
<dbReference type="GO" id="GO:0046872">
    <property type="term" value="F:metal ion binding"/>
    <property type="evidence" value="ECO:0007669"/>
    <property type="project" value="InterPro"/>
</dbReference>
<organism evidence="2 3">
    <name type="scientific">Amycolatopsis taiwanensis</name>
    <dbReference type="NCBI Taxonomy" id="342230"/>
    <lineage>
        <taxon>Bacteria</taxon>
        <taxon>Bacillati</taxon>
        <taxon>Actinomycetota</taxon>
        <taxon>Actinomycetes</taxon>
        <taxon>Pseudonocardiales</taxon>
        <taxon>Pseudonocardiaceae</taxon>
        <taxon>Amycolatopsis</taxon>
    </lineage>
</organism>
<proteinExistence type="predicted"/>
<accession>A0A9W6VFQ4</accession>
<keyword evidence="3" id="KW-1185">Reference proteome</keyword>
<dbReference type="Gene3D" id="1.20.120.450">
    <property type="entry name" value="dinb family like domain"/>
    <property type="match status" value="1"/>
</dbReference>
<sequence>MAGDGRGNATILRRTAQACTAFLSEHLDADWTARVEVMGMTVAEVVAHIGNCLTWYAHDLAAGPAELSTLELEVKADSPLRDLVATLATGARVLGAVVATTRETERGWHPFGLADPSGFAAMGCDELLVHTADAATGLGTSFEPDSELAAATLHRLFPWAPTDVDAWNALLWANGRIELPGRPRLARWRWHCAPLSEWDGVPPVEPA</sequence>
<evidence type="ECO:0000313" key="2">
    <source>
        <dbReference type="EMBL" id="GLY67025.1"/>
    </source>
</evidence>
<dbReference type="SUPFAM" id="SSF109854">
    <property type="entry name" value="DinB/YfiT-like putative metalloenzymes"/>
    <property type="match status" value="1"/>
</dbReference>
<evidence type="ECO:0000313" key="3">
    <source>
        <dbReference type="Proteomes" id="UP001165136"/>
    </source>
</evidence>
<reference evidence="2" key="1">
    <citation type="submission" date="2023-03" db="EMBL/GenBank/DDBJ databases">
        <title>Amycolatopsis taiwanensis NBRC 103393.</title>
        <authorList>
            <person name="Ichikawa N."/>
            <person name="Sato H."/>
            <person name="Tonouchi N."/>
        </authorList>
    </citation>
    <scope>NUCLEOTIDE SEQUENCE</scope>
    <source>
        <strain evidence="2">NBRC 103393</strain>
    </source>
</reference>
<comment type="caution">
    <text evidence="2">The sequence shown here is derived from an EMBL/GenBank/DDBJ whole genome shotgun (WGS) entry which is preliminary data.</text>
</comment>